<keyword evidence="4" id="KW-0732">Signal</keyword>
<dbReference type="PANTHER" id="PTHR24251">
    <property type="entry name" value="OVOCHYMASE-RELATED"/>
    <property type="match status" value="1"/>
</dbReference>
<keyword evidence="1" id="KW-0677">Repeat</keyword>
<evidence type="ECO:0000256" key="4">
    <source>
        <dbReference type="SAM" id="SignalP"/>
    </source>
</evidence>
<name>F2TWM9_SALR5</name>
<keyword evidence="2" id="KW-1015">Disulfide bond</keyword>
<dbReference type="KEGG" id="sre:PTSG_00500"/>
<feature type="domain" description="CUB" evidence="5">
    <location>
        <begin position="43"/>
        <end position="137"/>
    </location>
</feature>
<dbReference type="CDD" id="cd00041">
    <property type="entry name" value="CUB"/>
    <property type="match status" value="1"/>
</dbReference>
<feature type="compositionally biased region" description="Polar residues" evidence="3">
    <location>
        <begin position="127"/>
        <end position="137"/>
    </location>
</feature>
<dbReference type="GeneID" id="16067377"/>
<reference evidence="6" key="1">
    <citation type="submission" date="2009-08" db="EMBL/GenBank/DDBJ databases">
        <title>Annotation of Salpingoeca rosetta.</title>
        <authorList>
            <consortium name="The Broad Institute Genome Sequencing Platform"/>
            <person name="Russ C."/>
            <person name="Cuomo C."/>
            <person name="Burger G."/>
            <person name="Gray M.W."/>
            <person name="Holland P.W.H."/>
            <person name="King N."/>
            <person name="Lang F.B.F."/>
            <person name="Roger A.J."/>
            <person name="Ruiz-Trillo I."/>
            <person name="Young S.K."/>
            <person name="Zeng Q."/>
            <person name="Gargeya S."/>
            <person name="Alvarado L."/>
            <person name="Berlin A."/>
            <person name="Chapman S.B."/>
            <person name="Chen Z."/>
            <person name="Freedman E."/>
            <person name="Gellesch M."/>
            <person name="Goldberg J."/>
            <person name="Griggs A."/>
            <person name="Gujja S."/>
            <person name="Heilman E."/>
            <person name="Heiman D."/>
            <person name="Howarth C."/>
            <person name="Mehta T."/>
            <person name="Neiman D."/>
            <person name="Pearson M."/>
            <person name="Roberts A."/>
            <person name="Saif S."/>
            <person name="Shea T."/>
            <person name="Shenoy N."/>
            <person name="Sisk P."/>
            <person name="Stolte C."/>
            <person name="Sykes S."/>
            <person name="White J."/>
            <person name="Yandava C."/>
            <person name="Haas B."/>
            <person name="Nusbaum C."/>
            <person name="Birren B."/>
        </authorList>
    </citation>
    <scope>NUCLEOTIDE SEQUENCE [LARGE SCALE GENOMIC DNA]</scope>
    <source>
        <strain evidence="6">ATCC 50818</strain>
    </source>
</reference>
<dbReference type="EMBL" id="GL832955">
    <property type="protein sequence ID" value="EGD72475.1"/>
    <property type="molecule type" value="Genomic_DNA"/>
</dbReference>
<dbReference type="SMART" id="SM00042">
    <property type="entry name" value="CUB"/>
    <property type="match status" value="1"/>
</dbReference>
<protein>
    <recommendedName>
        <fullName evidence="5">CUB domain-containing protein</fullName>
    </recommendedName>
</protein>
<dbReference type="InterPro" id="IPR035914">
    <property type="entry name" value="Sperma_CUB_dom_sf"/>
</dbReference>
<feature type="chain" id="PRO_5003287024" description="CUB domain-containing protein" evidence="4">
    <location>
        <begin position="39"/>
        <end position="137"/>
    </location>
</feature>
<proteinExistence type="predicted"/>
<evidence type="ECO:0000256" key="3">
    <source>
        <dbReference type="SAM" id="MobiDB-lite"/>
    </source>
</evidence>
<dbReference type="AlphaFoldDB" id="F2TWM9"/>
<organism evidence="7">
    <name type="scientific">Salpingoeca rosetta (strain ATCC 50818 / BSB-021)</name>
    <dbReference type="NCBI Taxonomy" id="946362"/>
    <lineage>
        <taxon>Eukaryota</taxon>
        <taxon>Choanoflagellata</taxon>
        <taxon>Craspedida</taxon>
        <taxon>Salpingoecidae</taxon>
        <taxon>Salpingoeca</taxon>
    </lineage>
</organism>
<dbReference type="OrthoDB" id="9998912at2759"/>
<dbReference type="RefSeq" id="XP_004999044.1">
    <property type="nucleotide sequence ID" value="XM_004998987.1"/>
</dbReference>
<dbReference type="Pfam" id="PF00431">
    <property type="entry name" value="CUB"/>
    <property type="match status" value="1"/>
</dbReference>
<evidence type="ECO:0000256" key="2">
    <source>
        <dbReference type="ARBA" id="ARBA00023157"/>
    </source>
</evidence>
<accession>F2TWM9</accession>
<evidence type="ECO:0000259" key="5">
    <source>
        <dbReference type="PROSITE" id="PS01180"/>
    </source>
</evidence>
<gene>
    <name evidence="6" type="ORF">PTSG_00500</name>
</gene>
<dbReference type="InParanoid" id="F2TWM9"/>
<evidence type="ECO:0000313" key="7">
    <source>
        <dbReference type="Proteomes" id="UP000007799"/>
    </source>
</evidence>
<sequence length="137" mass="14721">MQPQQRTKAVAVVRMMMTAIATLLVLLLLTCTAVNVHGAGPSCLPRTALYVEDTWRVIGSNLDAAEYSAATTCEWHIQGPPSSRIVLHMLNFTTECSYDFVHIYDGGTHQHPRIGSLSGAASPPPIVSSSNEVKTAA</sequence>
<dbReference type="PROSITE" id="PS01180">
    <property type="entry name" value="CUB"/>
    <property type="match status" value="1"/>
</dbReference>
<feature type="signal peptide" evidence="4">
    <location>
        <begin position="1"/>
        <end position="38"/>
    </location>
</feature>
<dbReference type="STRING" id="946362.F2TWM9"/>
<evidence type="ECO:0000256" key="1">
    <source>
        <dbReference type="ARBA" id="ARBA00022737"/>
    </source>
</evidence>
<feature type="region of interest" description="Disordered" evidence="3">
    <location>
        <begin position="114"/>
        <end position="137"/>
    </location>
</feature>
<dbReference type="Gene3D" id="2.60.120.290">
    <property type="entry name" value="Spermadhesin, CUB domain"/>
    <property type="match status" value="1"/>
</dbReference>
<dbReference type="SUPFAM" id="SSF49854">
    <property type="entry name" value="Spermadhesin, CUB domain"/>
    <property type="match status" value="1"/>
</dbReference>
<dbReference type="InterPro" id="IPR000859">
    <property type="entry name" value="CUB_dom"/>
</dbReference>
<keyword evidence="7" id="KW-1185">Reference proteome</keyword>
<evidence type="ECO:0000313" key="6">
    <source>
        <dbReference type="EMBL" id="EGD72475.1"/>
    </source>
</evidence>
<dbReference type="Proteomes" id="UP000007799">
    <property type="component" value="Unassembled WGS sequence"/>
</dbReference>